<evidence type="ECO:0000256" key="1">
    <source>
        <dbReference type="SAM" id="MobiDB-lite"/>
    </source>
</evidence>
<protein>
    <submittedName>
        <fullName evidence="2">Uncharacterized protein</fullName>
    </submittedName>
</protein>
<dbReference type="EMBL" id="MU006573">
    <property type="protein sequence ID" value="KAF2747283.1"/>
    <property type="molecule type" value="Genomic_DNA"/>
</dbReference>
<dbReference type="AlphaFoldDB" id="A0A6A6VAZ6"/>
<gene>
    <name evidence="2" type="ORF">M011DRAFT_54371</name>
</gene>
<evidence type="ECO:0000313" key="3">
    <source>
        <dbReference type="Proteomes" id="UP000799440"/>
    </source>
</evidence>
<proteinExistence type="predicted"/>
<name>A0A6A6VAZ6_9PLEO</name>
<feature type="region of interest" description="Disordered" evidence="1">
    <location>
        <begin position="1"/>
        <end position="51"/>
    </location>
</feature>
<dbReference type="Proteomes" id="UP000799440">
    <property type="component" value="Unassembled WGS sequence"/>
</dbReference>
<reference evidence="2" key="1">
    <citation type="journal article" date="2020" name="Stud. Mycol.">
        <title>101 Dothideomycetes genomes: a test case for predicting lifestyles and emergence of pathogens.</title>
        <authorList>
            <person name="Haridas S."/>
            <person name="Albert R."/>
            <person name="Binder M."/>
            <person name="Bloem J."/>
            <person name="Labutti K."/>
            <person name="Salamov A."/>
            <person name="Andreopoulos B."/>
            <person name="Baker S."/>
            <person name="Barry K."/>
            <person name="Bills G."/>
            <person name="Bluhm B."/>
            <person name="Cannon C."/>
            <person name="Castanera R."/>
            <person name="Culley D."/>
            <person name="Daum C."/>
            <person name="Ezra D."/>
            <person name="Gonzalez J."/>
            <person name="Henrissat B."/>
            <person name="Kuo A."/>
            <person name="Liang C."/>
            <person name="Lipzen A."/>
            <person name="Lutzoni F."/>
            <person name="Magnuson J."/>
            <person name="Mondo S."/>
            <person name="Nolan M."/>
            <person name="Ohm R."/>
            <person name="Pangilinan J."/>
            <person name="Park H.-J."/>
            <person name="Ramirez L."/>
            <person name="Alfaro M."/>
            <person name="Sun H."/>
            <person name="Tritt A."/>
            <person name="Yoshinaga Y."/>
            <person name="Zwiers L.-H."/>
            <person name="Turgeon B."/>
            <person name="Goodwin S."/>
            <person name="Spatafora J."/>
            <person name="Crous P."/>
            <person name="Grigoriev I."/>
        </authorList>
    </citation>
    <scope>NUCLEOTIDE SEQUENCE</scope>
    <source>
        <strain evidence="2">CBS 119925</strain>
    </source>
</reference>
<evidence type="ECO:0000313" key="2">
    <source>
        <dbReference type="EMBL" id="KAF2747283.1"/>
    </source>
</evidence>
<accession>A0A6A6VAZ6</accession>
<feature type="compositionally biased region" description="Polar residues" evidence="1">
    <location>
        <begin position="9"/>
        <end position="34"/>
    </location>
</feature>
<keyword evidence="3" id="KW-1185">Reference proteome</keyword>
<feature type="compositionally biased region" description="Basic and acidic residues" evidence="1">
    <location>
        <begin position="119"/>
        <end position="129"/>
    </location>
</feature>
<organism evidence="2 3">
    <name type="scientific">Sporormia fimetaria CBS 119925</name>
    <dbReference type="NCBI Taxonomy" id="1340428"/>
    <lineage>
        <taxon>Eukaryota</taxon>
        <taxon>Fungi</taxon>
        <taxon>Dikarya</taxon>
        <taxon>Ascomycota</taxon>
        <taxon>Pezizomycotina</taxon>
        <taxon>Dothideomycetes</taxon>
        <taxon>Pleosporomycetidae</taxon>
        <taxon>Pleosporales</taxon>
        <taxon>Sporormiaceae</taxon>
        <taxon>Sporormia</taxon>
    </lineage>
</organism>
<feature type="region of interest" description="Disordered" evidence="1">
    <location>
        <begin position="76"/>
        <end position="185"/>
    </location>
</feature>
<feature type="compositionally biased region" description="Basic and acidic residues" evidence="1">
    <location>
        <begin position="76"/>
        <end position="88"/>
    </location>
</feature>
<sequence length="185" mass="19670">MVRAGPSSPDMTAPSQAAVDSTGTQRSLLANSGSHGKFPRISSPAGACAREGRTACLDDGISNRMIMTMACESRLGETARKGTSRRECSSSGLSAGRPDQQAMDQFRSWGSDKRRKHTPKDALTKDTLIRRRHSSESTEDPDSAVSGPRRDRSLAISSMADSADSEPAESRSSWAGGVRDAAIII</sequence>